<keyword evidence="6" id="KW-0227">DNA damage</keyword>
<feature type="domain" description="Helicase ATP-binding" evidence="18">
    <location>
        <begin position="31"/>
        <end position="199"/>
    </location>
</feature>
<keyword evidence="9" id="KW-0862">Zinc</keyword>
<keyword evidence="4" id="KW-0479">Metal-binding</keyword>
<evidence type="ECO:0000256" key="5">
    <source>
        <dbReference type="ARBA" id="ARBA00022741"/>
    </source>
</evidence>
<dbReference type="NCBIfam" id="TIGR01389">
    <property type="entry name" value="recQ"/>
    <property type="match status" value="1"/>
</dbReference>
<evidence type="ECO:0000256" key="10">
    <source>
        <dbReference type="ARBA" id="ARBA00022840"/>
    </source>
</evidence>
<comment type="similarity">
    <text evidence="3">Belongs to the helicase family. RecQ subfamily.</text>
</comment>
<dbReference type="GO" id="GO:0005737">
    <property type="term" value="C:cytoplasm"/>
    <property type="evidence" value="ECO:0007669"/>
    <property type="project" value="TreeGrafter"/>
</dbReference>
<dbReference type="SUPFAM" id="SSF52540">
    <property type="entry name" value="P-loop containing nucleoside triphosphate hydrolases"/>
    <property type="match status" value="1"/>
</dbReference>
<evidence type="ECO:0000259" key="18">
    <source>
        <dbReference type="PROSITE" id="PS51192"/>
    </source>
</evidence>
<sequence length="606" mass="67425">MGHTASVIDPRKILHDVFGFPSFREGQEEIVRAVLSGEDVLAIMPTGAGKSLCYQLPTLAREGLTLVVSPLIALMRDQVAALRHFGIEAGSLNSANDPDENRRVVDSVRDGRMRILYASPERLANTGTTEWLGRSGVNLLAIDEAHCVSQWGHDFRPEYAMLGDVRRRLGNVQTIALTATADVATRGDIMHRLFEEEPRLFIHGFDRPNLRLAMQAKEHARRQLFSFLDKHRHESGIVYCSSRDATEKLADSLSQAGYRALPYHAGMPQGERAKNQDIFLQEDGVVMVATVAFGMGIDKPDVRFVAHAALPKSIEAYYQEIGRAGRDGAPADTLTLYGLDDMRLRRLQIEDSDAADEQKRVERQRLNALVALCEAPRCRRQTLLAYFGETTEPCGNCDLCIEGVMSFDGTIEAQKILSAIVRTGERFGTEHLISILVGDGTEPILRFGHDKLKTFGVGKDRSKNEWRSLLRQIYAAGLVSLELAEYGRWTLTDKGVAVLKGQERIELRSDVLMKPADRRRRRSRVEAEAIVPSDDPLLLDLKALRTRLAKEEGVPAYVIFSDRSLIDMAAKRPTTARAFGEIHGVGQAKLDRYADAFLEVLKAHAA</sequence>
<comment type="caution">
    <text evidence="20">The sequence shown here is derived from an EMBL/GenBank/DDBJ whole genome shotgun (WGS) entry which is preliminary data.</text>
</comment>
<name>A0A0H1RJ21_9HYPH</name>
<dbReference type="InterPro" id="IPR014001">
    <property type="entry name" value="Helicase_ATP-bd"/>
</dbReference>
<dbReference type="GO" id="GO:0005524">
    <property type="term" value="F:ATP binding"/>
    <property type="evidence" value="ECO:0007669"/>
    <property type="project" value="UniProtKB-KW"/>
</dbReference>
<dbReference type="InterPro" id="IPR032284">
    <property type="entry name" value="RecQ_Zn-bd"/>
</dbReference>
<organism evidence="20 21">
    <name type="scientific">Microvirga vignae</name>
    <dbReference type="NCBI Taxonomy" id="1225564"/>
    <lineage>
        <taxon>Bacteria</taxon>
        <taxon>Pseudomonadati</taxon>
        <taxon>Pseudomonadota</taxon>
        <taxon>Alphaproteobacteria</taxon>
        <taxon>Hyphomicrobiales</taxon>
        <taxon>Methylobacteriaceae</taxon>
        <taxon>Microvirga</taxon>
    </lineage>
</organism>
<evidence type="ECO:0000256" key="16">
    <source>
        <dbReference type="NCBIfam" id="TIGR01389"/>
    </source>
</evidence>
<evidence type="ECO:0000313" key="21">
    <source>
        <dbReference type="Proteomes" id="UP000035489"/>
    </source>
</evidence>
<comment type="cofactor">
    <cofactor evidence="2">
        <name>Zn(2+)</name>
        <dbReference type="ChEBI" id="CHEBI:29105"/>
    </cofactor>
</comment>
<dbReference type="Pfam" id="PF09382">
    <property type="entry name" value="RQC"/>
    <property type="match status" value="1"/>
</dbReference>
<dbReference type="STRING" id="1225564.AA309_00695"/>
<dbReference type="InterPro" id="IPR011545">
    <property type="entry name" value="DEAD/DEAH_box_helicase_dom"/>
</dbReference>
<dbReference type="GO" id="GO:0006281">
    <property type="term" value="P:DNA repair"/>
    <property type="evidence" value="ECO:0007669"/>
    <property type="project" value="UniProtKB-KW"/>
</dbReference>
<accession>A0A0H1RJ21</accession>
<keyword evidence="11" id="KW-0238">DNA-binding</keyword>
<protein>
    <recommendedName>
        <fullName evidence="16">DNA helicase RecQ</fullName>
        <ecNumber evidence="16">5.6.2.4</ecNumber>
    </recommendedName>
</protein>
<feature type="domain" description="Helicase C-terminal" evidence="19">
    <location>
        <begin position="220"/>
        <end position="367"/>
    </location>
</feature>
<dbReference type="Gene3D" id="3.40.50.300">
    <property type="entry name" value="P-loop containing nucleotide triphosphate hydrolases"/>
    <property type="match status" value="2"/>
</dbReference>
<keyword evidence="13" id="KW-0234">DNA repair</keyword>
<dbReference type="InterPro" id="IPR044876">
    <property type="entry name" value="HRDC_dom_sf"/>
</dbReference>
<dbReference type="SMART" id="SM00341">
    <property type="entry name" value="HRDC"/>
    <property type="match status" value="1"/>
</dbReference>
<keyword evidence="8 20" id="KW-0347">Helicase</keyword>
<evidence type="ECO:0000256" key="6">
    <source>
        <dbReference type="ARBA" id="ARBA00022763"/>
    </source>
</evidence>
<comment type="cofactor">
    <cofactor evidence="1">
        <name>Mg(2+)</name>
        <dbReference type="ChEBI" id="CHEBI:18420"/>
    </cofactor>
</comment>
<dbReference type="SUPFAM" id="SSF47819">
    <property type="entry name" value="HRDC-like"/>
    <property type="match status" value="1"/>
</dbReference>
<dbReference type="PROSITE" id="PS51192">
    <property type="entry name" value="HELICASE_ATP_BIND_1"/>
    <property type="match status" value="1"/>
</dbReference>
<dbReference type="Gene3D" id="1.10.10.10">
    <property type="entry name" value="Winged helix-like DNA-binding domain superfamily/Winged helix DNA-binding domain"/>
    <property type="match status" value="1"/>
</dbReference>
<evidence type="ECO:0000259" key="17">
    <source>
        <dbReference type="PROSITE" id="PS50967"/>
    </source>
</evidence>
<evidence type="ECO:0000256" key="14">
    <source>
        <dbReference type="ARBA" id="ARBA00023235"/>
    </source>
</evidence>
<gene>
    <name evidence="20" type="ORF">AA309_00695</name>
</gene>
<dbReference type="InterPro" id="IPR027417">
    <property type="entry name" value="P-loop_NTPase"/>
</dbReference>
<dbReference type="GO" id="GO:0003677">
    <property type="term" value="F:DNA binding"/>
    <property type="evidence" value="ECO:0007669"/>
    <property type="project" value="UniProtKB-KW"/>
</dbReference>
<feature type="domain" description="HRDC" evidence="17">
    <location>
        <begin position="531"/>
        <end position="606"/>
    </location>
</feature>
<evidence type="ECO:0000256" key="2">
    <source>
        <dbReference type="ARBA" id="ARBA00001947"/>
    </source>
</evidence>
<dbReference type="Pfam" id="PF00270">
    <property type="entry name" value="DEAD"/>
    <property type="match status" value="1"/>
</dbReference>
<dbReference type="PANTHER" id="PTHR13710:SF105">
    <property type="entry name" value="ATP-DEPENDENT DNA HELICASE Q1"/>
    <property type="match status" value="1"/>
</dbReference>
<dbReference type="PROSITE" id="PS50967">
    <property type="entry name" value="HRDC"/>
    <property type="match status" value="1"/>
</dbReference>
<dbReference type="GO" id="GO:0016787">
    <property type="term" value="F:hydrolase activity"/>
    <property type="evidence" value="ECO:0007669"/>
    <property type="project" value="UniProtKB-KW"/>
</dbReference>
<dbReference type="GO" id="GO:0009378">
    <property type="term" value="F:four-way junction helicase activity"/>
    <property type="evidence" value="ECO:0007669"/>
    <property type="project" value="TreeGrafter"/>
</dbReference>
<evidence type="ECO:0000256" key="1">
    <source>
        <dbReference type="ARBA" id="ARBA00001946"/>
    </source>
</evidence>
<evidence type="ECO:0000256" key="11">
    <source>
        <dbReference type="ARBA" id="ARBA00023125"/>
    </source>
</evidence>
<comment type="catalytic activity">
    <reaction evidence="15">
        <text>Couples ATP hydrolysis with the unwinding of duplex DNA by translocating in the 3'-5' direction.</text>
        <dbReference type="EC" id="5.6.2.4"/>
    </reaction>
</comment>
<dbReference type="InterPro" id="IPR001650">
    <property type="entry name" value="Helicase_C-like"/>
</dbReference>
<keyword evidence="12" id="KW-0233">DNA recombination</keyword>
<keyword evidence="5" id="KW-0547">Nucleotide-binding</keyword>
<dbReference type="NCBIfam" id="TIGR00614">
    <property type="entry name" value="recQ_fam"/>
    <property type="match status" value="1"/>
</dbReference>
<evidence type="ECO:0000313" key="20">
    <source>
        <dbReference type="EMBL" id="KLK95034.1"/>
    </source>
</evidence>
<keyword evidence="21" id="KW-1185">Reference proteome</keyword>
<evidence type="ECO:0000259" key="19">
    <source>
        <dbReference type="PROSITE" id="PS51194"/>
    </source>
</evidence>
<dbReference type="InterPro" id="IPR036390">
    <property type="entry name" value="WH_DNA-bd_sf"/>
</dbReference>
<dbReference type="InterPro" id="IPR036388">
    <property type="entry name" value="WH-like_DNA-bd_sf"/>
</dbReference>
<evidence type="ECO:0000256" key="4">
    <source>
        <dbReference type="ARBA" id="ARBA00022723"/>
    </source>
</evidence>
<dbReference type="Proteomes" id="UP000035489">
    <property type="component" value="Unassembled WGS sequence"/>
</dbReference>
<dbReference type="InterPro" id="IPR010997">
    <property type="entry name" value="HRDC-like_sf"/>
</dbReference>
<evidence type="ECO:0000256" key="9">
    <source>
        <dbReference type="ARBA" id="ARBA00022833"/>
    </source>
</evidence>
<dbReference type="Pfam" id="PF00570">
    <property type="entry name" value="HRDC"/>
    <property type="match status" value="1"/>
</dbReference>
<dbReference type="Pfam" id="PF16124">
    <property type="entry name" value="RecQ_Zn_bind"/>
    <property type="match status" value="1"/>
</dbReference>
<proteinExistence type="inferred from homology"/>
<dbReference type="EC" id="5.6.2.4" evidence="16"/>
<dbReference type="FunFam" id="3.40.50.300:FF:001389">
    <property type="entry name" value="ATP-dependent DNA helicase RecQ"/>
    <property type="match status" value="1"/>
</dbReference>
<dbReference type="InterPro" id="IPR018982">
    <property type="entry name" value="RQC_domain"/>
</dbReference>
<dbReference type="GO" id="GO:0043138">
    <property type="term" value="F:3'-5' DNA helicase activity"/>
    <property type="evidence" value="ECO:0007669"/>
    <property type="project" value="UniProtKB-EC"/>
</dbReference>
<evidence type="ECO:0000256" key="8">
    <source>
        <dbReference type="ARBA" id="ARBA00022806"/>
    </source>
</evidence>
<evidence type="ECO:0000256" key="13">
    <source>
        <dbReference type="ARBA" id="ARBA00023204"/>
    </source>
</evidence>
<dbReference type="SMART" id="SM00956">
    <property type="entry name" value="RQC"/>
    <property type="match status" value="1"/>
</dbReference>
<dbReference type="CDD" id="cd17920">
    <property type="entry name" value="DEXHc_RecQ"/>
    <property type="match status" value="1"/>
</dbReference>
<dbReference type="GO" id="GO:0030894">
    <property type="term" value="C:replisome"/>
    <property type="evidence" value="ECO:0007669"/>
    <property type="project" value="TreeGrafter"/>
</dbReference>
<evidence type="ECO:0000256" key="15">
    <source>
        <dbReference type="ARBA" id="ARBA00034617"/>
    </source>
</evidence>
<keyword evidence="10" id="KW-0067">ATP-binding</keyword>
<dbReference type="SUPFAM" id="SSF46785">
    <property type="entry name" value="Winged helix' DNA-binding domain"/>
    <property type="match status" value="1"/>
</dbReference>
<dbReference type="SMART" id="SM00490">
    <property type="entry name" value="HELICc"/>
    <property type="match status" value="1"/>
</dbReference>
<dbReference type="PATRIC" id="fig|1225564.3.peg.3233"/>
<keyword evidence="14" id="KW-0413">Isomerase</keyword>
<evidence type="ECO:0000256" key="7">
    <source>
        <dbReference type="ARBA" id="ARBA00022801"/>
    </source>
</evidence>
<dbReference type="InterPro" id="IPR004589">
    <property type="entry name" value="DNA_helicase_ATP-dep_RecQ"/>
</dbReference>
<dbReference type="PROSITE" id="PS51194">
    <property type="entry name" value="HELICASE_CTER"/>
    <property type="match status" value="1"/>
</dbReference>
<dbReference type="InterPro" id="IPR002121">
    <property type="entry name" value="HRDC_dom"/>
</dbReference>
<dbReference type="PANTHER" id="PTHR13710">
    <property type="entry name" value="DNA HELICASE RECQ FAMILY MEMBER"/>
    <property type="match status" value="1"/>
</dbReference>
<keyword evidence="7" id="KW-0378">Hydrolase</keyword>
<reference evidence="20 21" key="1">
    <citation type="submission" date="2015-05" db="EMBL/GenBank/DDBJ databases">
        <title>Draft genome sequence of Microvirga vignae strain BR3299, a novel nitrogen fixing bacteria isolated from Brazil semi-aired region.</title>
        <authorList>
            <person name="Zilli J.E."/>
            <person name="Passos S.R."/>
            <person name="Leite J."/>
            <person name="Baldani J.I."/>
            <person name="Xavier G.R."/>
            <person name="Rumjaneck N.G."/>
            <person name="Simoes-Araujo J.L."/>
        </authorList>
    </citation>
    <scope>NUCLEOTIDE SEQUENCE [LARGE SCALE GENOMIC DNA]</scope>
    <source>
        <strain evidence="20 21">BR3299</strain>
    </source>
</reference>
<evidence type="ECO:0000256" key="12">
    <source>
        <dbReference type="ARBA" id="ARBA00023172"/>
    </source>
</evidence>
<dbReference type="FunFam" id="3.40.50.300:FF:000156">
    <property type="entry name" value="ATP-dependent DNA helicase recQ"/>
    <property type="match status" value="1"/>
</dbReference>
<dbReference type="Gene3D" id="1.10.150.80">
    <property type="entry name" value="HRDC domain"/>
    <property type="match status" value="1"/>
</dbReference>
<evidence type="ECO:0000256" key="3">
    <source>
        <dbReference type="ARBA" id="ARBA00005446"/>
    </source>
</evidence>
<dbReference type="GO" id="GO:0046872">
    <property type="term" value="F:metal ion binding"/>
    <property type="evidence" value="ECO:0007669"/>
    <property type="project" value="UniProtKB-KW"/>
</dbReference>
<dbReference type="Pfam" id="PF00271">
    <property type="entry name" value="Helicase_C"/>
    <property type="match status" value="1"/>
</dbReference>
<dbReference type="GO" id="GO:0006310">
    <property type="term" value="P:DNA recombination"/>
    <property type="evidence" value="ECO:0007669"/>
    <property type="project" value="UniProtKB-UniRule"/>
</dbReference>
<dbReference type="EMBL" id="LCYG01000003">
    <property type="protein sequence ID" value="KLK95034.1"/>
    <property type="molecule type" value="Genomic_DNA"/>
</dbReference>
<dbReference type="GO" id="GO:0043590">
    <property type="term" value="C:bacterial nucleoid"/>
    <property type="evidence" value="ECO:0007669"/>
    <property type="project" value="TreeGrafter"/>
</dbReference>
<dbReference type="GO" id="GO:0006260">
    <property type="term" value="P:DNA replication"/>
    <property type="evidence" value="ECO:0007669"/>
    <property type="project" value="InterPro"/>
</dbReference>
<dbReference type="AlphaFoldDB" id="A0A0H1RJ21"/>
<dbReference type="SMART" id="SM00487">
    <property type="entry name" value="DEXDc"/>
    <property type="match status" value="1"/>
</dbReference>
<dbReference type="GO" id="GO:0009432">
    <property type="term" value="P:SOS response"/>
    <property type="evidence" value="ECO:0007669"/>
    <property type="project" value="UniProtKB-UniRule"/>
</dbReference>
<dbReference type="InterPro" id="IPR006293">
    <property type="entry name" value="DNA_helicase_ATP-dep_RecQ_bac"/>
</dbReference>